<accession>A0ABS4DDF9</accession>
<evidence type="ECO:0000256" key="1">
    <source>
        <dbReference type="ARBA" id="ARBA00009981"/>
    </source>
</evidence>
<dbReference type="NCBIfam" id="TIGR01552">
    <property type="entry name" value="phd_fam"/>
    <property type="match status" value="1"/>
</dbReference>
<reference evidence="2 3" key="1">
    <citation type="submission" date="2021-03" db="EMBL/GenBank/DDBJ databases">
        <authorList>
            <person name="Grouzdev D.S."/>
        </authorList>
    </citation>
    <scope>NUCLEOTIDE SEQUENCE [LARGE SCALE GENOMIC DNA]</scope>
    <source>
        <strain evidence="2 3">M50-1</strain>
    </source>
</reference>
<dbReference type="Gene3D" id="3.40.1620.10">
    <property type="entry name" value="YefM-like domain"/>
    <property type="match status" value="1"/>
</dbReference>
<dbReference type="Proteomes" id="UP001193081">
    <property type="component" value="Unassembled WGS sequence"/>
</dbReference>
<keyword evidence="3" id="KW-1185">Reference proteome</keyword>
<protein>
    <submittedName>
        <fullName evidence="2">Type II toxin-antitoxin system prevent-host-death family antitoxin</fullName>
    </submittedName>
</protein>
<name>A0ABS4DDF9_9CHLR</name>
<evidence type="ECO:0000313" key="3">
    <source>
        <dbReference type="Proteomes" id="UP001193081"/>
    </source>
</evidence>
<comment type="similarity">
    <text evidence="1">Belongs to the phD/YefM antitoxin family.</text>
</comment>
<dbReference type="RefSeq" id="WP_135479655.1">
    <property type="nucleotide sequence ID" value="NZ_SIJK02000034.1"/>
</dbReference>
<sequence length="76" mass="8439">MTILVDITEAQKRFLEIIHAAEQGEAVIITKNAHPVVHIVAAPPFKHRPTFGSARGLMTIAEDFDAPLDDFRAYQP</sequence>
<dbReference type="InterPro" id="IPR036165">
    <property type="entry name" value="YefM-like_sf"/>
</dbReference>
<organism evidence="2 3">
    <name type="scientific">Candidatus Chloroploca mongolica</name>
    <dbReference type="NCBI Taxonomy" id="2528176"/>
    <lineage>
        <taxon>Bacteria</taxon>
        <taxon>Bacillati</taxon>
        <taxon>Chloroflexota</taxon>
        <taxon>Chloroflexia</taxon>
        <taxon>Chloroflexales</taxon>
        <taxon>Chloroflexineae</taxon>
        <taxon>Oscillochloridaceae</taxon>
        <taxon>Candidatus Chloroploca</taxon>
    </lineage>
</organism>
<dbReference type="EMBL" id="SIJK02000034">
    <property type="protein sequence ID" value="MBP1467458.1"/>
    <property type="molecule type" value="Genomic_DNA"/>
</dbReference>
<evidence type="ECO:0000313" key="2">
    <source>
        <dbReference type="EMBL" id="MBP1467458.1"/>
    </source>
</evidence>
<dbReference type="SUPFAM" id="SSF143120">
    <property type="entry name" value="YefM-like"/>
    <property type="match status" value="1"/>
</dbReference>
<comment type="caution">
    <text evidence="2">The sequence shown here is derived from an EMBL/GenBank/DDBJ whole genome shotgun (WGS) entry which is preliminary data.</text>
</comment>
<gene>
    <name evidence="2" type="ORF">EYB53_017220</name>
</gene>
<proteinExistence type="inferred from homology"/>